<organism evidence="1 2">
    <name type="scientific">Crenichthys baileyi</name>
    <name type="common">White River springfish</name>
    <dbReference type="NCBI Taxonomy" id="28760"/>
    <lineage>
        <taxon>Eukaryota</taxon>
        <taxon>Metazoa</taxon>
        <taxon>Chordata</taxon>
        <taxon>Craniata</taxon>
        <taxon>Vertebrata</taxon>
        <taxon>Euteleostomi</taxon>
        <taxon>Actinopterygii</taxon>
        <taxon>Neopterygii</taxon>
        <taxon>Teleostei</taxon>
        <taxon>Neoteleostei</taxon>
        <taxon>Acanthomorphata</taxon>
        <taxon>Ovalentaria</taxon>
        <taxon>Atherinomorphae</taxon>
        <taxon>Cyprinodontiformes</taxon>
        <taxon>Goodeidae</taxon>
        <taxon>Crenichthys</taxon>
    </lineage>
</organism>
<dbReference type="AlphaFoldDB" id="A0AAV9RQE3"/>
<dbReference type="Proteomes" id="UP001311232">
    <property type="component" value="Unassembled WGS sequence"/>
</dbReference>
<keyword evidence="2" id="KW-1185">Reference proteome</keyword>
<evidence type="ECO:0000313" key="1">
    <source>
        <dbReference type="EMBL" id="KAK5611264.1"/>
    </source>
</evidence>
<gene>
    <name evidence="1" type="ORF">CRENBAI_019612</name>
</gene>
<proteinExistence type="predicted"/>
<protein>
    <submittedName>
        <fullName evidence="1">Uncharacterized protein</fullName>
    </submittedName>
</protein>
<reference evidence="1 2" key="1">
    <citation type="submission" date="2021-06" db="EMBL/GenBank/DDBJ databases">
        <authorList>
            <person name="Palmer J.M."/>
        </authorList>
    </citation>
    <scope>NUCLEOTIDE SEQUENCE [LARGE SCALE GENOMIC DNA]</scope>
    <source>
        <strain evidence="1 2">MEX-2019</strain>
        <tissue evidence="1">Muscle</tissue>
    </source>
</reference>
<dbReference type="EMBL" id="JAHHUM010001491">
    <property type="protein sequence ID" value="KAK5611264.1"/>
    <property type="molecule type" value="Genomic_DNA"/>
</dbReference>
<sequence>MRGGRNYFYLFYTRCLCLVPQNKQPESEQTFFWAYSPYYRAAYCTGGRYCSGPKLLKREATFSLRTTMGGGKTVSVTLFEFPLGHLTCKGNEYFVDQFVPSHTEPSFLKSTLVTLDLSCMEVRALGPAEVDWADNSKWMHSGKSHTQATLISHIVSE</sequence>
<comment type="caution">
    <text evidence="1">The sequence shown here is derived from an EMBL/GenBank/DDBJ whole genome shotgun (WGS) entry which is preliminary data.</text>
</comment>
<evidence type="ECO:0000313" key="2">
    <source>
        <dbReference type="Proteomes" id="UP001311232"/>
    </source>
</evidence>
<name>A0AAV9RQE3_9TELE</name>
<accession>A0AAV9RQE3</accession>